<sequence>MSEKSRISNETIAQVSQPSHPTTSPDFSDIVHGEDLEIRRATMDHAFPITHKIEALGHVSPPWILSQCSASQLITLAGAASGFLAGVVVCPLDVIKTKLQAQGGSGSGSGSGGKGEGGGGGSAGRQVLGFRDTLKMILRTEGIRGLYRGLVPITIGYLPTWTIYFTVYEETKDFYPRYFSEHWGIYNPSMNHFFAAITAGSASSIAVNPIWVVKTRLMVQTSGKPISAQDVKYKGTIDAFKKMYREEGIRVFYSGLVPSLFGLLHVGIHFPVYEKLKSWLHCSTIDQQHEVPGLLWRLIAASSLSKMLASTITYPHEILRTRMQMRHNIHTNKQSTNTTFTRVSLLKIISKIYHGEGLKGFYAGYFTNLARTVPASAVTLVSFEYFKTYLLDISGKSRKLKN</sequence>
<dbReference type="PANTHER" id="PTHR45683">
    <property type="entry name" value="MITOCHONDRIAL NICOTINAMIDE ADENINE DINUCLEOTIDE TRANSPORTER 1-RELATED-RELATED"/>
    <property type="match status" value="1"/>
</dbReference>
<evidence type="ECO:0000256" key="4">
    <source>
        <dbReference type="ARBA" id="ARBA00021935"/>
    </source>
</evidence>
<feature type="transmembrane region" description="Helical" evidence="15">
    <location>
        <begin position="145"/>
        <end position="167"/>
    </location>
</feature>
<evidence type="ECO:0000256" key="6">
    <source>
        <dbReference type="ARBA" id="ARBA00022692"/>
    </source>
</evidence>
<keyword evidence="17" id="KW-1185">Reference proteome</keyword>
<comment type="caution">
    <text evidence="16">The sequence shown here is derived from an EMBL/GenBank/DDBJ whole genome shotgun (WGS) entry which is preliminary data.</text>
</comment>
<dbReference type="Proteomes" id="UP001202479">
    <property type="component" value="Unassembled WGS sequence"/>
</dbReference>
<dbReference type="InterPro" id="IPR023395">
    <property type="entry name" value="MCP_dom_sf"/>
</dbReference>
<dbReference type="GeneID" id="73381325"/>
<keyword evidence="6 12" id="KW-0812">Transmembrane</keyword>
<evidence type="ECO:0000256" key="12">
    <source>
        <dbReference type="PROSITE-ProRule" id="PRU00282"/>
    </source>
</evidence>
<dbReference type="Pfam" id="PF00153">
    <property type="entry name" value="Mito_carr"/>
    <property type="match status" value="3"/>
</dbReference>
<feature type="transmembrane region" description="Helical" evidence="15">
    <location>
        <begin position="251"/>
        <end position="273"/>
    </location>
</feature>
<comment type="subcellular location">
    <subcellularLocation>
        <location evidence="2">Mitochondrion inner membrane</location>
        <topology evidence="2">Multi-pass membrane protein</topology>
    </subcellularLocation>
</comment>
<dbReference type="SUPFAM" id="SSF103506">
    <property type="entry name" value="Mitochondrial carrier"/>
    <property type="match status" value="1"/>
</dbReference>
<evidence type="ECO:0000256" key="15">
    <source>
        <dbReference type="SAM" id="Phobius"/>
    </source>
</evidence>
<dbReference type="Gene3D" id="1.50.40.10">
    <property type="entry name" value="Mitochondrial carrier domain"/>
    <property type="match status" value="1"/>
</dbReference>
<comment type="function">
    <text evidence="1">Mitochondrial transporter that mediates uptake of thiamine pyrophosphate (ThPP) into mitochondria.</text>
</comment>
<evidence type="ECO:0000256" key="10">
    <source>
        <dbReference type="ARBA" id="ARBA00023128"/>
    </source>
</evidence>
<feature type="transmembrane region" description="Helical" evidence="15">
    <location>
        <begin position="293"/>
        <end position="314"/>
    </location>
</feature>
<evidence type="ECO:0000256" key="1">
    <source>
        <dbReference type="ARBA" id="ARBA00002238"/>
    </source>
</evidence>
<evidence type="ECO:0000256" key="5">
    <source>
        <dbReference type="ARBA" id="ARBA00022448"/>
    </source>
</evidence>
<evidence type="ECO:0000313" key="16">
    <source>
        <dbReference type="EMBL" id="KAI3403426.2"/>
    </source>
</evidence>
<evidence type="ECO:0000256" key="9">
    <source>
        <dbReference type="ARBA" id="ARBA00022989"/>
    </source>
</evidence>
<evidence type="ECO:0000256" key="3">
    <source>
        <dbReference type="ARBA" id="ARBA00006375"/>
    </source>
</evidence>
<evidence type="ECO:0000256" key="11">
    <source>
        <dbReference type="ARBA" id="ARBA00023136"/>
    </source>
</evidence>
<keyword evidence="9 15" id="KW-1133">Transmembrane helix</keyword>
<reference evidence="16" key="1">
    <citation type="journal article" date="2022" name="DNA Res.">
        <title>Genome analysis of five recently described species of the CUG-Ser clade uncovers Candida theae as a new hybrid lineage with pathogenic potential in the Candida parapsilosis species complex.</title>
        <authorList>
            <person name="Mixao V."/>
            <person name="Del Olmo V."/>
            <person name="Hegedusova E."/>
            <person name="Saus E."/>
            <person name="Pryszcz L."/>
            <person name="Cillingova A."/>
            <person name="Nosek J."/>
            <person name="Gabaldon T."/>
        </authorList>
    </citation>
    <scope>NUCLEOTIDE SEQUENCE</scope>
    <source>
        <strain evidence="16">CBS 10844</strain>
    </source>
</reference>
<feature type="repeat" description="Solcar" evidence="12">
    <location>
        <begin position="292"/>
        <end position="389"/>
    </location>
</feature>
<dbReference type="GO" id="GO:0015215">
    <property type="term" value="F:nucleotide transmembrane transporter activity"/>
    <property type="evidence" value="ECO:0007669"/>
    <property type="project" value="UniProtKB-ARBA"/>
</dbReference>
<protein>
    <recommendedName>
        <fullName evidence="4">Mitochondrial thiamine pyrophosphate carrier 1</fullName>
    </recommendedName>
</protein>
<keyword evidence="10" id="KW-0496">Mitochondrion</keyword>
<evidence type="ECO:0000313" key="17">
    <source>
        <dbReference type="Proteomes" id="UP001202479"/>
    </source>
</evidence>
<feature type="repeat" description="Solcar" evidence="12">
    <location>
        <begin position="187"/>
        <end position="279"/>
    </location>
</feature>
<keyword evidence="5 13" id="KW-0813">Transport</keyword>
<accession>A0AAI9SUR0</accession>
<dbReference type="EMBL" id="JAHUZD010000126">
    <property type="protein sequence ID" value="KAI3403426.2"/>
    <property type="molecule type" value="Genomic_DNA"/>
</dbReference>
<feature type="compositionally biased region" description="Polar residues" evidence="14">
    <location>
        <begin position="8"/>
        <end position="26"/>
    </location>
</feature>
<dbReference type="PRINTS" id="PR00926">
    <property type="entry name" value="MITOCARRIER"/>
</dbReference>
<feature type="transmembrane region" description="Helical" evidence="15">
    <location>
        <begin position="193"/>
        <end position="213"/>
    </location>
</feature>
<proteinExistence type="inferred from homology"/>
<evidence type="ECO:0000256" key="13">
    <source>
        <dbReference type="RuleBase" id="RU000488"/>
    </source>
</evidence>
<feature type="region of interest" description="Disordered" evidence="14">
    <location>
        <begin position="100"/>
        <end position="124"/>
    </location>
</feature>
<gene>
    <name evidence="16" type="ORF">KGF56_003710</name>
</gene>
<dbReference type="PROSITE" id="PS50920">
    <property type="entry name" value="SOLCAR"/>
    <property type="match status" value="3"/>
</dbReference>
<dbReference type="GO" id="GO:0005743">
    <property type="term" value="C:mitochondrial inner membrane"/>
    <property type="evidence" value="ECO:0007669"/>
    <property type="project" value="UniProtKB-SubCell"/>
</dbReference>
<evidence type="ECO:0000256" key="2">
    <source>
        <dbReference type="ARBA" id="ARBA00004448"/>
    </source>
</evidence>
<feature type="repeat" description="Solcar" evidence="12">
    <location>
        <begin position="69"/>
        <end position="174"/>
    </location>
</feature>
<dbReference type="InterPro" id="IPR044712">
    <property type="entry name" value="SLC25A32-like"/>
</dbReference>
<keyword evidence="11 12" id="KW-0472">Membrane</keyword>
<dbReference type="InterPro" id="IPR002067">
    <property type="entry name" value="MCP"/>
</dbReference>
<organism evidence="16 17">
    <name type="scientific">Candida oxycetoniae</name>
    <dbReference type="NCBI Taxonomy" id="497107"/>
    <lineage>
        <taxon>Eukaryota</taxon>
        <taxon>Fungi</taxon>
        <taxon>Dikarya</taxon>
        <taxon>Ascomycota</taxon>
        <taxon>Saccharomycotina</taxon>
        <taxon>Pichiomycetes</taxon>
        <taxon>Debaryomycetaceae</taxon>
        <taxon>Candida/Lodderomyces clade</taxon>
        <taxon>Candida</taxon>
    </lineage>
</organism>
<evidence type="ECO:0000256" key="7">
    <source>
        <dbReference type="ARBA" id="ARBA00022737"/>
    </source>
</evidence>
<dbReference type="FunFam" id="1.50.40.10:FF:000075">
    <property type="entry name" value="Nicotinamide adenine dinucleotide transporter 2, mitochondrial"/>
    <property type="match status" value="1"/>
</dbReference>
<keyword evidence="7" id="KW-0677">Repeat</keyword>
<name>A0AAI9SUR0_9ASCO</name>
<feature type="compositionally biased region" description="Gly residues" evidence="14">
    <location>
        <begin position="103"/>
        <end position="123"/>
    </location>
</feature>
<dbReference type="InterPro" id="IPR018108">
    <property type="entry name" value="MCP_transmembrane"/>
</dbReference>
<dbReference type="RefSeq" id="XP_049179173.1">
    <property type="nucleotide sequence ID" value="XM_049325071.1"/>
</dbReference>
<evidence type="ECO:0000256" key="8">
    <source>
        <dbReference type="ARBA" id="ARBA00022792"/>
    </source>
</evidence>
<feature type="region of interest" description="Disordered" evidence="14">
    <location>
        <begin position="1"/>
        <end position="29"/>
    </location>
</feature>
<comment type="similarity">
    <text evidence="3 13">Belongs to the mitochondrial carrier (TC 2.A.29) family.</text>
</comment>
<keyword evidence="8" id="KW-0999">Mitochondrion inner membrane</keyword>
<dbReference type="AlphaFoldDB" id="A0AAI9SUR0"/>
<evidence type="ECO:0000256" key="14">
    <source>
        <dbReference type="SAM" id="MobiDB-lite"/>
    </source>
</evidence>